<dbReference type="RefSeq" id="WP_185720807.1">
    <property type="nucleotide sequence ID" value="NZ_BAAAWI010000001.1"/>
</dbReference>
<dbReference type="EMBL" id="CP060131">
    <property type="protein sequence ID" value="QNG53983.1"/>
    <property type="molecule type" value="Genomic_DNA"/>
</dbReference>
<feature type="compositionally biased region" description="Gly residues" evidence="1">
    <location>
        <begin position="19"/>
        <end position="52"/>
    </location>
</feature>
<organism evidence="2 3">
    <name type="scientific">Pseudonocardia petroleophila</name>
    <dbReference type="NCBI Taxonomy" id="37331"/>
    <lineage>
        <taxon>Bacteria</taxon>
        <taxon>Bacillati</taxon>
        <taxon>Actinomycetota</taxon>
        <taxon>Actinomycetes</taxon>
        <taxon>Pseudonocardiales</taxon>
        <taxon>Pseudonocardiaceae</taxon>
        <taxon>Pseudonocardia</taxon>
    </lineage>
</organism>
<sequence length="112" mass="11008">MRSDRPTGPPGRTRAGAGRTAGGRDGARPGGTGRHGAGCCGTGRHGTGLGGPGRHRTGRDGAGWTGSGRDGPRGVRRHPAAGVRGCGRSVVRVPVLGLPGVGVRVPARAAGH</sequence>
<dbReference type="KEGG" id="ppel:H6H00_08755"/>
<evidence type="ECO:0000313" key="3">
    <source>
        <dbReference type="Proteomes" id="UP000515728"/>
    </source>
</evidence>
<protein>
    <submittedName>
        <fullName evidence="2">Uncharacterized protein</fullName>
    </submittedName>
</protein>
<dbReference type="AlphaFoldDB" id="A0A7G7MMH2"/>
<dbReference type="Proteomes" id="UP000515728">
    <property type="component" value="Chromosome"/>
</dbReference>
<keyword evidence="3" id="KW-1185">Reference proteome</keyword>
<name>A0A7G7MMH2_9PSEU</name>
<feature type="compositionally biased region" description="Gly residues" evidence="1">
    <location>
        <begin position="60"/>
        <end position="69"/>
    </location>
</feature>
<gene>
    <name evidence="2" type="ORF">H6H00_08755</name>
</gene>
<accession>A0A7G7MMH2</accession>
<reference evidence="2 3" key="1">
    <citation type="submission" date="2020-08" db="EMBL/GenBank/DDBJ databases">
        <authorList>
            <person name="Mo P."/>
        </authorList>
    </citation>
    <scope>NUCLEOTIDE SEQUENCE [LARGE SCALE GENOMIC DNA]</scope>
    <source>
        <strain evidence="2 3">CGMCC 4.1532</strain>
    </source>
</reference>
<evidence type="ECO:0000256" key="1">
    <source>
        <dbReference type="SAM" id="MobiDB-lite"/>
    </source>
</evidence>
<proteinExistence type="predicted"/>
<evidence type="ECO:0000313" key="2">
    <source>
        <dbReference type="EMBL" id="QNG53983.1"/>
    </source>
</evidence>
<feature type="region of interest" description="Disordered" evidence="1">
    <location>
        <begin position="1"/>
        <end position="82"/>
    </location>
</feature>